<comment type="caution">
    <text evidence="4">The sequence shown here is derived from an EMBL/GenBank/DDBJ whole genome shotgun (WGS) entry which is preliminary data.</text>
</comment>
<feature type="region of interest" description="Disordered" evidence="3">
    <location>
        <begin position="1"/>
        <end position="22"/>
    </location>
</feature>
<dbReference type="Gene3D" id="1.25.40.10">
    <property type="entry name" value="Tetratricopeptide repeat domain"/>
    <property type="match status" value="1"/>
</dbReference>
<dbReference type="OrthoDB" id="1939482at2759"/>
<keyword evidence="5" id="KW-1185">Reference proteome</keyword>
<keyword evidence="1" id="KW-0677">Repeat</keyword>
<gene>
    <name evidence="4" type="ORF">KP509_22G077700</name>
</gene>
<dbReference type="AlphaFoldDB" id="A0A8T2S9U5"/>
<dbReference type="InterPro" id="IPR002885">
    <property type="entry name" value="PPR_rpt"/>
</dbReference>
<evidence type="ECO:0000256" key="3">
    <source>
        <dbReference type="SAM" id="MobiDB-lite"/>
    </source>
</evidence>
<dbReference type="InterPro" id="IPR046960">
    <property type="entry name" value="PPR_At4g14850-like_plant"/>
</dbReference>
<dbReference type="PANTHER" id="PTHR47926">
    <property type="entry name" value="PENTATRICOPEPTIDE REPEAT-CONTAINING PROTEIN"/>
    <property type="match status" value="1"/>
</dbReference>
<feature type="repeat" description="PPR" evidence="2">
    <location>
        <begin position="101"/>
        <end position="135"/>
    </location>
</feature>
<dbReference type="InterPro" id="IPR011990">
    <property type="entry name" value="TPR-like_helical_dom_sf"/>
</dbReference>
<feature type="compositionally biased region" description="Polar residues" evidence="3">
    <location>
        <begin position="7"/>
        <end position="18"/>
    </location>
</feature>
<dbReference type="Proteomes" id="UP000825935">
    <property type="component" value="Chromosome 22"/>
</dbReference>
<evidence type="ECO:0000256" key="2">
    <source>
        <dbReference type="PROSITE-ProRule" id="PRU00708"/>
    </source>
</evidence>
<evidence type="ECO:0000256" key="1">
    <source>
        <dbReference type="ARBA" id="ARBA00022737"/>
    </source>
</evidence>
<proteinExistence type="predicted"/>
<dbReference type="GO" id="GO:0003723">
    <property type="term" value="F:RNA binding"/>
    <property type="evidence" value="ECO:0007669"/>
    <property type="project" value="InterPro"/>
</dbReference>
<accession>A0A8T2S9U5</accession>
<protein>
    <recommendedName>
        <fullName evidence="6">Pentatricopeptide repeat-containing protein</fullName>
    </recommendedName>
</protein>
<evidence type="ECO:0000313" key="5">
    <source>
        <dbReference type="Proteomes" id="UP000825935"/>
    </source>
</evidence>
<dbReference type="EMBL" id="CM035427">
    <property type="protein sequence ID" value="KAH7307789.1"/>
    <property type="molecule type" value="Genomic_DNA"/>
</dbReference>
<evidence type="ECO:0000313" key="4">
    <source>
        <dbReference type="EMBL" id="KAH7307789.1"/>
    </source>
</evidence>
<name>A0A8T2S9U5_CERRI</name>
<sequence>MEGVAHATSSIPGQSKVQGSRPPKVQTHVYTEAMQAIGEQNLLSLNEEPKRVGLKHTACNNEVHPNAHIIDVIKSCAARKDLHKAYKIHSDLADRGLLQTDISFGNALISMYSKCGDLSAAEELFEKLPARNVITWNSLISGYVQSGLGYDALTPSVGCKMRASFQAQLLLFVH</sequence>
<reference evidence="4" key="1">
    <citation type="submission" date="2021-08" db="EMBL/GenBank/DDBJ databases">
        <title>WGS assembly of Ceratopteris richardii.</title>
        <authorList>
            <person name="Marchant D.B."/>
            <person name="Chen G."/>
            <person name="Jenkins J."/>
            <person name="Shu S."/>
            <person name="Leebens-Mack J."/>
            <person name="Grimwood J."/>
            <person name="Schmutz J."/>
            <person name="Soltis P."/>
            <person name="Soltis D."/>
            <person name="Chen Z.-H."/>
        </authorList>
    </citation>
    <scope>NUCLEOTIDE SEQUENCE</scope>
    <source>
        <strain evidence="4">Whitten #5841</strain>
        <tissue evidence="4">Leaf</tissue>
    </source>
</reference>
<dbReference type="NCBIfam" id="TIGR00756">
    <property type="entry name" value="PPR"/>
    <property type="match status" value="1"/>
</dbReference>
<organism evidence="4 5">
    <name type="scientific">Ceratopteris richardii</name>
    <name type="common">Triangle waterfern</name>
    <dbReference type="NCBI Taxonomy" id="49495"/>
    <lineage>
        <taxon>Eukaryota</taxon>
        <taxon>Viridiplantae</taxon>
        <taxon>Streptophyta</taxon>
        <taxon>Embryophyta</taxon>
        <taxon>Tracheophyta</taxon>
        <taxon>Polypodiopsida</taxon>
        <taxon>Polypodiidae</taxon>
        <taxon>Polypodiales</taxon>
        <taxon>Pteridineae</taxon>
        <taxon>Pteridaceae</taxon>
        <taxon>Parkerioideae</taxon>
        <taxon>Ceratopteris</taxon>
    </lineage>
</organism>
<dbReference type="PROSITE" id="PS51375">
    <property type="entry name" value="PPR"/>
    <property type="match status" value="1"/>
</dbReference>
<dbReference type="GO" id="GO:0009451">
    <property type="term" value="P:RNA modification"/>
    <property type="evidence" value="ECO:0007669"/>
    <property type="project" value="InterPro"/>
</dbReference>
<evidence type="ECO:0008006" key="6">
    <source>
        <dbReference type="Google" id="ProtNLM"/>
    </source>
</evidence>
<dbReference type="Pfam" id="PF01535">
    <property type="entry name" value="PPR"/>
    <property type="match status" value="2"/>
</dbReference>